<name>A0A9W6Z528_AMBMO</name>
<accession>A0A9W6Z528</accession>
<reference evidence="2" key="1">
    <citation type="submission" date="2023-04" db="EMBL/GenBank/DDBJ databases">
        <title>Ambrosiozyma monospora NBRC 1965.</title>
        <authorList>
            <person name="Ichikawa N."/>
            <person name="Sato H."/>
            <person name="Tonouchi N."/>
        </authorList>
    </citation>
    <scope>NUCLEOTIDE SEQUENCE</scope>
    <source>
        <strain evidence="2">NBRC 1965</strain>
    </source>
</reference>
<feature type="region of interest" description="Disordered" evidence="1">
    <location>
        <begin position="1"/>
        <end position="20"/>
    </location>
</feature>
<feature type="compositionally biased region" description="Polar residues" evidence="1">
    <location>
        <begin position="75"/>
        <end position="87"/>
    </location>
</feature>
<sequence>MPGITGSTKNVNDIQSLPTPAKPLTFDIMNDIRGVQFGDPRTYYEILQGIDNEDVDMLDNDYGRDHADEIGGTGSTRSLTSPTSGSDSLLLGSKATSVTSKSLSAISHDVPSLDLTNSIDLIPSNSYLSGDSYNNAQSTSSALVPAYVTVTNPYPLPTSLNATPSSNISNGNPSHLVSVTDNYNLGNNIGGRITNEPHSDKAPAHHYSDMFPAISDPEYTHQTTTLIDNVTGYEHVNGNGNGMIPEEGNIYSDTGNTCVRGDSVIQTENQSLDEVIGLPYDDWFRPWSLQYFPSVFKENGISIPEYLFDDQALIQPSNEQPERPLDQGAMYENEQHPPL</sequence>
<dbReference type="Proteomes" id="UP001165063">
    <property type="component" value="Unassembled WGS sequence"/>
</dbReference>
<feature type="region of interest" description="Disordered" evidence="1">
    <location>
        <begin position="316"/>
        <end position="339"/>
    </location>
</feature>
<evidence type="ECO:0000313" key="2">
    <source>
        <dbReference type="EMBL" id="GMG41337.1"/>
    </source>
</evidence>
<proteinExistence type="predicted"/>
<organism evidence="2 3">
    <name type="scientific">Ambrosiozyma monospora</name>
    <name type="common">Yeast</name>
    <name type="synonym">Endomycopsis monosporus</name>
    <dbReference type="NCBI Taxonomy" id="43982"/>
    <lineage>
        <taxon>Eukaryota</taxon>
        <taxon>Fungi</taxon>
        <taxon>Dikarya</taxon>
        <taxon>Ascomycota</taxon>
        <taxon>Saccharomycotina</taxon>
        <taxon>Pichiomycetes</taxon>
        <taxon>Pichiales</taxon>
        <taxon>Pichiaceae</taxon>
        <taxon>Ambrosiozyma</taxon>
    </lineage>
</organism>
<feature type="region of interest" description="Disordered" evidence="1">
    <location>
        <begin position="60"/>
        <end position="91"/>
    </location>
</feature>
<protein>
    <submittedName>
        <fullName evidence="2">Unnamed protein product</fullName>
    </submittedName>
</protein>
<comment type="caution">
    <text evidence="2">The sequence shown here is derived from an EMBL/GenBank/DDBJ whole genome shotgun (WGS) entry which is preliminary data.</text>
</comment>
<evidence type="ECO:0000256" key="1">
    <source>
        <dbReference type="SAM" id="MobiDB-lite"/>
    </source>
</evidence>
<dbReference type="AlphaFoldDB" id="A0A9W6Z528"/>
<gene>
    <name evidence="2" type="ORF">Amon01_000651100</name>
</gene>
<keyword evidence="3" id="KW-1185">Reference proteome</keyword>
<feature type="compositionally biased region" description="Polar residues" evidence="1">
    <location>
        <begin position="1"/>
        <end position="18"/>
    </location>
</feature>
<dbReference type="EMBL" id="BSXU01004174">
    <property type="protein sequence ID" value="GMG41337.1"/>
    <property type="molecule type" value="Genomic_DNA"/>
</dbReference>
<evidence type="ECO:0000313" key="3">
    <source>
        <dbReference type="Proteomes" id="UP001165063"/>
    </source>
</evidence>